<dbReference type="InterPro" id="IPR051940">
    <property type="entry name" value="Chitin_bind-dev_reg"/>
</dbReference>
<gene>
    <name evidence="7" type="ORF">LSINAPIS_LOCUS2649</name>
</gene>
<evidence type="ECO:0000259" key="6">
    <source>
        <dbReference type="PROSITE" id="PS50940"/>
    </source>
</evidence>
<protein>
    <recommendedName>
        <fullName evidence="6">Chitin-binding type-2 domain-containing protein</fullName>
    </recommendedName>
</protein>
<feature type="domain" description="Chitin-binding type-2" evidence="6">
    <location>
        <begin position="16"/>
        <end position="73"/>
    </location>
</feature>
<dbReference type="AlphaFoldDB" id="A0A5E4PWC0"/>
<evidence type="ECO:0000313" key="8">
    <source>
        <dbReference type="Proteomes" id="UP000324832"/>
    </source>
</evidence>
<dbReference type="InterPro" id="IPR002557">
    <property type="entry name" value="Chitin-bd_dom"/>
</dbReference>
<organism evidence="7 8">
    <name type="scientific">Leptidea sinapis</name>
    <dbReference type="NCBI Taxonomy" id="189913"/>
    <lineage>
        <taxon>Eukaryota</taxon>
        <taxon>Metazoa</taxon>
        <taxon>Ecdysozoa</taxon>
        <taxon>Arthropoda</taxon>
        <taxon>Hexapoda</taxon>
        <taxon>Insecta</taxon>
        <taxon>Pterygota</taxon>
        <taxon>Neoptera</taxon>
        <taxon>Endopterygota</taxon>
        <taxon>Lepidoptera</taxon>
        <taxon>Glossata</taxon>
        <taxon>Ditrysia</taxon>
        <taxon>Papilionoidea</taxon>
        <taxon>Pieridae</taxon>
        <taxon>Dismorphiinae</taxon>
        <taxon>Leptidea</taxon>
    </lineage>
</organism>
<evidence type="ECO:0000256" key="4">
    <source>
        <dbReference type="ARBA" id="ARBA00023157"/>
    </source>
</evidence>
<evidence type="ECO:0000256" key="2">
    <source>
        <dbReference type="ARBA" id="ARBA00022729"/>
    </source>
</evidence>
<dbReference type="PROSITE" id="PS50940">
    <property type="entry name" value="CHIT_BIND_II"/>
    <property type="match status" value="2"/>
</dbReference>
<name>A0A5E4PWC0_9NEOP</name>
<dbReference type="EMBL" id="FZQP02000571">
    <property type="protein sequence ID" value="VVC89565.1"/>
    <property type="molecule type" value="Genomic_DNA"/>
</dbReference>
<dbReference type="SMART" id="SM00494">
    <property type="entry name" value="ChtBD2"/>
    <property type="match status" value="2"/>
</dbReference>
<sequence>MAGISLCISFTSKMQQSLRDTQNGYFPSSSGDCGKYVICQDGKALPMTCPAGLGFNFKTSSCDWPANIPQCNPIASLAFAVHKFYRKAQKTIMFLFVVILLDELQLVHGKSCKSYIACQRGSPRLLSCDEGLAFDEESQSCIDSDGVANCSN</sequence>
<evidence type="ECO:0000256" key="3">
    <source>
        <dbReference type="ARBA" id="ARBA00022737"/>
    </source>
</evidence>
<dbReference type="PANTHER" id="PTHR23301:SF0">
    <property type="entry name" value="CHITIN-BINDING TYPE-2 DOMAIN-CONTAINING PROTEIN-RELATED"/>
    <property type="match status" value="1"/>
</dbReference>
<evidence type="ECO:0000313" key="7">
    <source>
        <dbReference type="EMBL" id="VVC89565.1"/>
    </source>
</evidence>
<dbReference type="Gene3D" id="2.170.140.10">
    <property type="entry name" value="Chitin binding domain"/>
    <property type="match status" value="2"/>
</dbReference>
<keyword evidence="5" id="KW-0325">Glycoprotein</keyword>
<dbReference type="InterPro" id="IPR036508">
    <property type="entry name" value="Chitin-bd_dom_sf"/>
</dbReference>
<evidence type="ECO:0000256" key="1">
    <source>
        <dbReference type="ARBA" id="ARBA00022669"/>
    </source>
</evidence>
<keyword evidence="2" id="KW-0732">Signal</keyword>
<proteinExistence type="predicted"/>
<dbReference type="GO" id="GO:0008061">
    <property type="term" value="F:chitin binding"/>
    <property type="evidence" value="ECO:0007669"/>
    <property type="project" value="UniProtKB-KW"/>
</dbReference>
<keyword evidence="8" id="KW-1185">Reference proteome</keyword>
<dbReference type="Pfam" id="PF01607">
    <property type="entry name" value="CBM_14"/>
    <property type="match status" value="2"/>
</dbReference>
<feature type="domain" description="Chitin-binding type-2" evidence="6">
    <location>
        <begin position="95"/>
        <end position="152"/>
    </location>
</feature>
<dbReference type="Proteomes" id="UP000324832">
    <property type="component" value="Unassembled WGS sequence"/>
</dbReference>
<dbReference type="PANTHER" id="PTHR23301">
    <property type="entry name" value="CHITIN BINDING PERITROPHIN-A"/>
    <property type="match status" value="1"/>
</dbReference>
<keyword evidence="4" id="KW-1015">Disulfide bond</keyword>
<reference evidence="7 8" key="1">
    <citation type="submission" date="2017-07" db="EMBL/GenBank/DDBJ databases">
        <authorList>
            <person name="Talla V."/>
            <person name="Backstrom N."/>
        </authorList>
    </citation>
    <scope>NUCLEOTIDE SEQUENCE [LARGE SCALE GENOMIC DNA]</scope>
</reference>
<evidence type="ECO:0000256" key="5">
    <source>
        <dbReference type="ARBA" id="ARBA00023180"/>
    </source>
</evidence>
<keyword evidence="1" id="KW-0147">Chitin-binding</keyword>
<dbReference type="SUPFAM" id="SSF57625">
    <property type="entry name" value="Invertebrate chitin-binding proteins"/>
    <property type="match status" value="2"/>
</dbReference>
<accession>A0A5E4PWC0</accession>
<keyword evidence="3" id="KW-0677">Repeat</keyword>
<dbReference type="GO" id="GO:0005576">
    <property type="term" value="C:extracellular region"/>
    <property type="evidence" value="ECO:0007669"/>
    <property type="project" value="InterPro"/>
</dbReference>